<feature type="non-terminal residue" evidence="1">
    <location>
        <position position="1"/>
    </location>
</feature>
<dbReference type="EMBL" id="CAJVCH010292331">
    <property type="protein sequence ID" value="CAG7785255.1"/>
    <property type="molecule type" value="Genomic_DNA"/>
</dbReference>
<proteinExistence type="predicted"/>
<keyword evidence="2" id="KW-1185">Reference proteome</keyword>
<dbReference type="Proteomes" id="UP000708208">
    <property type="component" value="Unassembled WGS sequence"/>
</dbReference>
<evidence type="ECO:0000313" key="1">
    <source>
        <dbReference type="EMBL" id="CAG7785255.1"/>
    </source>
</evidence>
<protein>
    <submittedName>
        <fullName evidence="1">Uncharacterized protein</fullName>
    </submittedName>
</protein>
<gene>
    <name evidence="1" type="ORF">AFUS01_LOCUS23888</name>
</gene>
<name>A0A8J2KE98_9HEXA</name>
<accession>A0A8J2KE98</accession>
<comment type="caution">
    <text evidence="1">The sequence shown here is derived from an EMBL/GenBank/DDBJ whole genome shotgun (WGS) entry which is preliminary data.</text>
</comment>
<sequence>MLGLPETANKSPTSLMKSYDMPFQFVLSFQRTLRSLR</sequence>
<dbReference type="AlphaFoldDB" id="A0A8J2KE98"/>
<organism evidence="1 2">
    <name type="scientific">Allacma fusca</name>
    <dbReference type="NCBI Taxonomy" id="39272"/>
    <lineage>
        <taxon>Eukaryota</taxon>
        <taxon>Metazoa</taxon>
        <taxon>Ecdysozoa</taxon>
        <taxon>Arthropoda</taxon>
        <taxon>Hexapoda</taxon>
        <taxon>Collembola</taxon>
        <taxon>Symphypleona</taxon>
        <taxon>Sminthuridae</taxon>
        <taxon>Allacma</taxon>
    </lineage>
</organism>
<evidence type="ECO:0000313" key="2">
    <source>
        <dbReference type="Proteomes" id="UP000708208"/>
    </source>
</evidence>
<reference evidence="1" key="1">
    <citation type="submission" date="2021-06" db="EMBL/GenBank/DDBJ databases">
        <authorList>
            <person name="Hodson N. C."/>
            <person name="Mongue J. A."/>
            <person name="Jaron S. K."/>
        </authorList>
    </citation>
    <scope>NUCLEOTIDE SEQUENCE</scope>
</reference>